<comment type="caution">
    <text evidence="1">The sequence shown here is derived from an EMBL/GenBank/DDBJ whole genome shotgun (WGS) entry which is preliminary data.</text>
</comment>
<sequence>MGRCWEVEPRDVIYMETRLRTPSTDQSTRRLPHLKKCMRTANCFIGRYLGQGSTFTRSPDSISAVMTIVFVCGDPVVNPAILPLLYSDTLLPQLA</sequence>
<reference evidence="1" key="1">
    <citation type="submission" date="2020-08" db="EMBL/GenBank/DDBJ databases">
        <title>Multicomponent nature underlies the extraordinary mechanical properties of spider dragline silk.</title>
        <authorList>
            <person name="Kono N."/>
            <person name="Nakamura H."/>
            <person name="Mori M."/>
            <person name="Yoshida Y."/>
            <person name="Ohtoshi R."/>
            <person name="Malay A.D."/>
            <person name="Moran D.A.P."/>
            <person name="Tomita M."/>
            <person name="Numata K."/>
            <person name="Arakawa K."/>
        </authorList>
    </citation>
    <scope>NUCLEOTIDE SEQUENCE</scope>
</reference>
<accession>A0A8X6UVW2</accession>
<dbReference type="AlphaFoldDB" id="A0A8X6UVW2"/>
<organism evidence="1">
    <name type="scientific">Trichonephila clavipes</name>
    <name type="common">Golden silk orbweaver</name>
    <name type="synonym">Nephila clavipes</name>
    <dbReference type="NCBI Taxonomy" id="2585209"/>
    <lineage>
        <taxon>Eukaryota</taxon>
        <taxon>Metazoa</taxon>
        <taxon>Ecdysozoa</taxon>
        <taxon>Arthropoda</taxon>
        <taxon>Chelicerata</taxon>
        <taxon>Arachnida</taxon>
        <taxon>Araneae</taxon>
        <taxon>Araneomorphae</taxon>
        <taxon>Entelegynae</taxon>
        <taxon>Araneoidea</taxon>
        <taxon>Nephilidae</taxon>
        <taxon>Trichonephila</taxon>
    </lineage>
</organism>
<evidence type="ECO:0000313" key="1">
    <source>
        <dbReference type="EMBL" id="GFX86072.1"/>
    </source>
</evidence>
<proteinExistence type="predicted"/>
<dbReference type="EMBL" id="BMAU01021002">
    <property type="protein sequence ID" value="GFX86072.1"/>
    <property type="molecule type" value="Genomic_DNA"/>
</dbReference>
<protein>
    <submittedName>
        <fullName evidence="1">Uncharacterized protein</fullName>
    </submittedName>
</protein>
<name>A0A8X6UVW2_TRICX</name>
<gene>
    <name evidence="1" type="ORF">TNCV_2403681</name>
</gene>